<sequence length="91" mass="10632">MMLLQNVQNYYEKLVLEELTERGLISGYEQGYAEDIACVALNNLPPQYFRFEVDMGFYLEDEDHIMMSKQVKEAVDNAIAFINDKIDKEKT</sequence>
<dbReference type="Proteomes" id="UP000190064">
    <property type="component" value="Unassembled WGS sequence"/>
</dbReference>
<dbReference type="InterPro" id="IPR019657">
    <property type="entry name" value="ComFB"/>
</dbReference>
<evidence type="ECO:0000313" key="1">
    <source>
        <dbReference type="EMBL" id="OOV87032.1"/>
    </source>
</evidence>
<evidence type="ECO:0008006" key="3">
    <source>
        <dbReference type="Google" id="ProtNLM"/>
    </source>
</evidence>
<reference evidence="1" key="1">
    <citation type="submission" date="2017-02" db="EMBL/GenBank/DDBJ databases">
        <title>Draft Genome Sequence of the Salt Water Bacterium Oceanospirillum linum ATCC 11336.</title>
        <authorList>
            <person name="Trachtenberg A.M."/>
            <person name="Carney J.G."/>
            <person name="Linnane J.D."/>
            <person name="Rheaume B.A."/>
            <person name="Pitts N.L."/>
            <person name="Mykles D.L."/>
            <person name="Maclea K.S."/>
        </authorList>
    </citation>
    <scope>NUCLEOTIDE SEQUENCE [LARGE SCALE GENOMIC DNA]</scope>
    <source>
        <strain evidence="1">ATCC 11336</strain>
    </source>
</reference>
<dbReference type="AlphaFoldDB" id="A0A1T1HB40"/>
<organism evidence="1 2">
    <name type="scientific">Oceanospirillum linum</name>
    <dbReference type="NCBI Taxonomy" id="966"/>
    <lineage>
        <taxon>Bacteria</taxon>
        <taxon>Pseudomonadati</taxon>
        <taxon>Pseudomonadota</taxon>
        <taxon>Gammaproteobacteria</taxon>
        <taxon>Oceanospirillales</taxon>
        <taxon>Oceanospirillaceae</taxon>
        <taxon>Oceanospirillum</taxon>
    </lineage>
</organism>
<evidence type="ECO:0000313" key="2">
    <source>
        <dbReference type="Proteomes" id="UP000190064"/>
    </source>
</evidence>
<keyword evidence="2" id="KW-1185">Reference proteome</keyword>
<protein>
    <recommendedName>
        <fullName evidence="3">Competence protein ComFB</fullName>
    </recommendedName>
</protein>
<proteinExistence type="predicted"/>
<dbReference type="STRING" id="966.BTA35_0208450"/>
<gene>
    <name evidence="1" type="ORF">BTA35_0208450</name>
</gene>
<comment type="caution">
    <text evidence="1">The sequence shown here is derived from an EMBL/GenBank/DDBJ whole genome shotgun (WGS) entry which is preliminary data.</text>
</comment>
<dbReference type="Pfam" id="PF10719">
    <property type="entry name" value="ComFB"/>
    <property type="match status" value="1"/>
</dbReference>
<dbReference type="EMBL" id="MTSD02000003">
    <property type="protein sequence ID" value="OOV87032.1"/>
    <property type="molecule type" value="Genomic_DNA"/>
</dbReference>
<name>A0A1T1HB40_OCELI</name>
<accession>A0A1T1HB40</accession>